<dbReference type="EMBL" id="PVLF01000025">
    <property type="protein sequence ID" value="PRH81382.1"/>
    <property type="molecule type" value="Genomic_DNA"/>
</dbReference>
<comment type="caution">
    <text evidence="1">The sequence shown here is derived from an EMBL/GenBank/DDBJ whole genome shotgun (WGS) entry which is preliminary data.</text>
</comment>
<accession>A0A2P6M5W4</accession>
<dbReference type="InterPro" id="IPR006439">
    <property type="entry name" value="HAD-SF_hydro_IA"/>
</dbReference>
<dbReference type="InterPro" id="IPR023198">
    <property type="entry name" value="PGP-like_dom2"/>
</dbReference>
<dbReference type="SFLD" id="SFLDG01129">
    <property type="entry name" value="C1.5:_HAD__Beta-PGM__Phosphata"/>
    <property type="match status" value="1"/>
</dbReference>
<gene>
    <name evidence="1" type="ORF">C6N40_12760</name>
</gene>
<dbReference type="PANTHER" id="PTHR43611">
    <property type="entry name" value="ALPHA-D-GLUCOSE 1-PHOSPHATE PHOSPHATASE"/>
    <property type="match status" value="1"/>
</dbReference>
<dbReference type="AlphaFoldDB" id="A0A2P6M5W4"/>
<dbReference type="PANTHER" id="PTHR43611:SF3">
    <property type="entry name" value="FLAVIN MONONUCLEOTIDE HYDROLASE 1, CHLOROPLATIC"/>
    <property type="match status" value="1"/>
</dbReference>
<dbReference type="NCBIfam" id="TIGR01509">
    <property type="entry name" value="HAD-SF-IA-v3"/>
    <property type="match status" value="1"/>
</dbReference>
<evidence type="ECO:0000313" key="2">
    <source>
        <dbReference type="Proteomes" id="UP000241736"/>
    </source>
</evidence>
<dbReference type="InterPro" id="IPR036412">
    <property type="entry name" value="HAD-like_sf"/>
</dbReference>
<dbReference type="RefSeq" id="WP_106991415.1">
    <property type="nucleotide sequence ID" value="NZ_JAVEVW010000013.1"/>
</dbReference>
<keyword evidence="2" id="KW-1185">Reference proteome</keyword>
<dbReference type="OrthoDB" id="9797415at2"/>
<proteinExistence type="predicted"/>
<evidence type="ECO:0000313" key="1">
    <source>
        <dbReference type="EMBL" id="PRH81382.1"/>
    </source>
</evidence>
<sequence>MKRPALVLFDLDGVLAHYEHAPRLRVLSERLGTSESAVAGALFESGLEREADLGRIDTDGMLATLGERLGVPVTLDDCLAARAAAMRANDTVLGLAAAAGRHATLAILTNNGLMLRDHFEAICPPLAPLFGDRVFCSAQFGMAKPEPEVFRRCLELLEVEPGEALFFDDKPDNAKGARRAGLRAHTYRDEAGLRAHLAAHDLLETER</sequence>
<dbReference type="Gene3D" id="1.10.150.240">
    <property type="entry name" value="Putative phosphatase, domain 2"/>
    <property type="match status" value="1"/>
</dbReference>
<evidence type="ECO:0008006" key="3">
    <source>
        <dbReference type="Google" id="ProtNLM"/>
    </source>
</evidence>
<dbReference type="SFLD" id="SFLDS00003">
    <property type="entry name" value="Haloacid_Dehalogenase"/>
    <property type="match status" value="1"/>
</dbReference>
<name>A0A2P6M5W4_9GAMM</name>
<dbReference type="Gene3D" id="3.40.50.1000">
    <property type="entry name" value="HAD superfamily/HAD-like"/>
    <property type="match status" value="1"/>
</dbReference>
<dbReference type="SUPFAM" id="SSF56784">
    <property type="entry name" value="HAD-like"/>
    <property type="match status" value="1"/>
</dbReference>
<dbReference type="Proteomes" id="UP000241736">
    <property type="component" value="Unassembled WGS sequence"/>
</dbReference>
<protein>
    <recommendedName>
        <fullName evidence="3">Hydrolase</fullName>
    </recommendedName>
</protein>
<dbReference type="Pfam" id="PF00702">
    <property type="entry name" value="Hydrolase"/>
    <property type="match status" value="1"/>
</dbReference>
<reference evidence="1 2" key="1">
    <citation type="submission" date="2018-03" db="EMBL/GenBank/DDBJ databases">
        <title>Arenimonas caeni sp. nov., isolated from activated sludge.</title>
        <authorList>
            <person name="Liu H."/>
        </authorList>
    </citation>
    <scope>NUCLEOTIDE SEQUENCE [LARGE SCALE GENOMIC DNA]</scope>
    <source>
        <strain evidence="2">z29</strain>
    </source>
</reference>
<organism evidence="1 2">
    <name type="scientific">Arenimonas caeni</name>
    <dbReference type="NCBI Taxonomy" id="2058085"/>
    <lineage>
        <taxon>Bacteria</taxon>
        <taxon>Pseudomonadati</taxon>
        <taxon>Pseudomonadota</taxon>
        <taxon>Gammaproteobacteria</taxon>
        <taxon>Lysobacterales</taxon>
        <taxon>Lysobacteraceae</taxon>
        <taxon>Arenimonas</taxon>
    </lineage>
</organism>
<dbReference type="InterPro" id="IPR023214">
    <property type="entry name" value="HAD_sf"/>
</dbReference>